<reference evidence="1 2" key="1">
    <citation type="submission" date="2020-08" db="EMBL/GenBank/DDBJ databases">
        <title>Genomic Encyclopedia of Type Strains, Phase IV (KMG-V): Genome sequencing to study the core and pangenomes of soil and plant-associated prokaryotes.</title>
        <authorList>
            <person name="Whitman W."/>
        </authorList>
    </citation>
    <scope>NUCLEOTIDE SEQUENCE [LARGE SCALE GENOMIC DNA]</scope>
    <source>
        <strain evidence="1 2">SEMIA 402</strain>
    </source>
</reference>
<gene>
    <name evidence="1" type="ORF">GGE12_000526</name>
</gene>
<evidence type="ECO:0000313" key="1">
    <source>
        <dbReference type="EMBL" id="MBB4272784.1"/>
    </source>
</evidence>
<dbReference type="NCBIfam" id="TIGR02215">
    <property type="entry name" value="phage_chp_gp8"/>
    <property type="match status" value="1"/>
</dbReference>
<evidence type="ECO:0000313" key="2">
    <source>
        <dbReference type="Proteomes" id="UP000533641"/>
    </source>
</evidence>
<dbReference type="CDD" id="cd08054">
    <property type="entry name" value="gp6"/>
    <property type="match status" value="1"/>
</dbReference>
<dbReference type="Gene3D" id="1.10.3230.30">
    <property type="entry name" value="Phage gp6-like head-tail connector protein"/>
    <property type="match status" value="1"/>
</dbReference>
<accession>A0A7W6RI27</accession>
<dbReference type="RefSeq" id="WP_183922703.1">
    <property type="nucleotide sequence ID" value="NZ_JACIGM010000001.1"/>
</dbReference>
<name>A0A7W6RI27_9HYPH</name>
<comment type="caution">
    <text evidence="1">The sequence shown here is derived from an EMBL/GenBank/DDBJ whole genome shotgun (WGS) entry which is preliminary data.</text>
</comment>
<proteinExistence type="predicted"/>
<dbReference type="InterPro" id="IPR006450">
    <property type="entry name" value="Phage_HK97_gp6-like"/>
</dbReference>
<dbReference type="InterPro" id="IPR011738">
    <property type="entry name" value="Phage_CHP"/>
</dbReference>
<protein>
    <submittedName>
        <fullName evidence="1">Putative phiE125 gp8 family phage protein</fullName>
    </submittedName>
</protein>
<dbReference type="NCBIfam" id="TIGR01560">
    <property type="entry name" value="put_DNA_pack"/>
    <property type="match status" value="1"/>
</dbReference>
<dbReference type="InterPro" id="IPR021146">
    <property type="entry name" value="Phage_gp6-like_head-tail"/>
</dbReference>
<dbReference type="EMBL" id="JACIGM010000001">
    <property type="protein sequence ID" value="MBB4272784.1"/>
    <property type="molecule type" value="Genomic_DNA"/>
</dbReference>
<sequence>MWYPAKVTDPATAEPVTLDEVKRRLRIDFEDDDADIELMIASARDHAEKYCNVRFASQTVEMKCDGFCDLDRLPEAPVSSVTSISYVDTDGAAQTLATSVYELRADALEAAIVTKYGEQWPPIRLGSRITVTAVVGYAEAPPAVKHAILLFIADAYEARENAKIEDWTALDALLCNYRRGA</sequence>
<dbReference type="Pfam" id="PF05135">
    <property type="entry name" value="Phage_connect_1"/>
    <property type="match status" value="1"/>
</dbReference>
<organism evidence="1 2">
    <name type="scientific">Rhizobium mongolense</name>
    <dbReference type="NCBI Taxonomy" id="57676"/>
    <lineage>
        <taxon>Bacteria</taxon>
        <taxon>Pseudomonadati</taxon>
        <taxon>Pseudomonadota</taxon>
        <taxon>Alphaproteobacteria</taxon>
        <taxon>Hyphomicrobiales</taxon>
        <taxon>Rhizobiaceae</taxon>
        <taxon>Rhizobium/Agrobacterium group</taxon>
        <taxon>Rhizobium</taxon>
    </lineage>
</organism>
<dbReference type="Proteomes" id="UP000533641">
    <property type="component" value="Unassembled WGS sequence"/>
</dbReference>
<dbReference type="AlphaFoldDB" id="A0A7W6RI27"/>